<gene>
    <name evidence="1" type="ORF">PRZ48_014661</name>
</gene>
<dbReference type="SUPFAM" id="SSF81383">
    <property type="entry name" value="F-box domain"/>
    <property type="match status" value="1"/>
</dbReference>
<dbReference type="Proteomes" id="UP001305779">
    <property type="component" value="Unassembled WGS sequence"/>
</dbReference>
<accession>A0ABR0DZE5</accession>
<name>A0ABR0DZE5_ZASCE</name>
<comment type="caution">
    <text evidence="1">The sequence shown here is derived from an EMBL/GenBank/DDBJ whole genome shotgun (WGS) entry which is preliminary data.</text>
</comment>
<dbReference type="EMBL" id="JAXOVC010000014">
    <property type="protein sequence ID" value="KAK4494363.1"/>
    <property type="molecule type" value="Genomic_DNA"/>
</dbReference>
<sequence>MPPLNPTNDESSATERTLHTTELLEQILLNLDYQTLLLSQRVNRQFKGTIDGSLKLQKKLFFRLADEDEDEAVKYGDDGVNPLASKVPYLSVSTTSQEYIKSVRQEYPNLHITFYYPNPPPPPSSHTHTPSWRRMYLTPQPFNSNDEASVTADYESEEAIAGRSHSYVPKEPVVMGEYEAAARKALDFLLAEEKKVRAEEEKVRAERLRGYDLWAEGMGIAMGG</sequence>
<proteinExistence type="predicted"/>
<evidence type="ECO:0008006" key="3">
    <source>
        <dbReference type="Google" id="ProtNLM"/>
    </source>
</evidence>
<evidence type="ECO:0000313" key="2">
    <source>
        <dbReference type="Proteomes" id="UP001305779"/>
    </source>
</evidence>
<evidence type="ECO:0000313" key="1">
    <source>
        <dbReference type="EMBL" id="KAK4494363.1"/>
    </source>
</evidence>
<dbReference type="InterPro" id="IPR036047">
    <property type="entry name" value="F-box-like_dom_sf"/>
</dbReference>
<keyword evidence="2" id="KW-1185">Reference proteome</keyword>
<organism evidence="1 2">
    <name type="scientific">Zasmidium cellare</name>
    <name type="common">Wine cellar mold</name>
    <name type="synonym">Racodium cellare</name>
    <dbReference type="NCBI Taxonomy" id="395010"/>
    <lineage>
        <taxon>Eukaryota</taxon>
        <taxon>Fungi</taxon>
        <taxon>Dikarya</taxon>
        <taxon>Ascomycota</taxon>
        <taxon>Pezizomycotina</taxon>
        <taxon>Dothideomycetes</taxon>
        <taxon>Dothideomycetidae</taxon>
        <taxon>Mycosphaerellales</taxon>
        <taxon>Mycosphaerellaceae</taxon>
        <taxon>Zasmidium</taxon>
    </lineage>
</organism>
<reference evidence="1 2" key="1">
    <citation type="journal article" date="2023" name="G3 (Bethesda)">
        <title>A chromosome-level genome assembly of Zasmidium syzygii isolated from banana leaves.</title>
        <authorList>
            <person name="van Westerhoven A.C."/>
            <person name="Mehrabi R."/>
            <person name="Talebi R."/>
            <person name="Steentjes M.B.F."/>
            <person name="Corcolon B."/>
            <person name="Chong P.A."/>
            <person name="Kema G.H.J."/>
            <person name="Seidl M.F."/>
        </authorList>
    </citation>
    <scope>NUCLEOTIDE SEQUENCE [LARGE SCALE GENOMIC DNA]</scope>
    <source>
        <strain evidence="1 2">P124</strain>
    </source>
</reference>
<protein>
    <recommendedName>
        <fullName evidence="3">F-box domain-containing protein</fullName>
    </recommendedName>
</protein>